<accession>A0A2N9IDM1</accession>
<feature type="region of interest" description="Disordered" evidence="1">
    <location>
        <begin position="242"/>
        <end position="278"/>
    </location>
</feature>
<dbReference type="InterPro" id="IPR026960">
    <property type="entry name" value="RVT-Znf"/>
</dbReference>
<dbReference type="InterPro" id="IPR036691">
    <property type="entry name" value="Endo/exonu/phosph_ase_sf"/>
</dbReference>
<gene>
    <name evidence="3" type="ORF">FSB_LOCUS50410</name>
</gene>
<dbReference type="PROSITE" id="PS50878">
    <property type="entry name" value="RT_POL"/>
    <property type="match status" value="1"/>
</dbReference>
<dbReference type="Gene3D" id="3.60.10.10">
    <property type="entry name" value="Endonuclease/exonuclease/phosphatase"/>
    <property type="match status" value="1"/>
</dbReference>
<feature type="domain" description="Reverse transcriptase" evidence="2">
    <location>
        <begin position="985"/>
        <end position="1230"/>
    </location>
</feature>
<feature type="compositionally biased region" description="Polar residues" evidence="1">
    <location>
        <begin position="264"/>
        <end position="278"/>
    </location>
</feature>
<evidence type="ECO:0000313" key="3">
    <source>
        <dbReference type="EMBL" id="SPD22528.1"/>
    </source>
</evidence>
<dbReference type="InterPro" id="IPR043502">
    <property type="entry name" value="DNA/RNA_pol_sf"/>
</dbReference>
<reference evidence="3" key="1">
    <citation type="submission" date="2018-02" db="EMBL/GenBank/DDBJ databases">
        <authorList>
            <person name="Cohen D.B."/>
            <person name="Kent A.D."/>
        </authorList>
    </citation>
    <scope>NUCLEOTIDE SEQUENCE</scope>
</reference>
<dbReference type="Pfam" id="PF13966">
    <property type="entry name" value="zf-RVT"/>
    <property type="match status" value="1"/>
</dbReference>
<evidence type="ECO:0000259" key="2">
    <source>
        <dbReference type="PROSITE" id="PS50878"/>
    </source>
</evidence>
<organism evidence="3">
    <name type="scientific">Fagus sylvatica</name>
    <name type="common">Beechnut</name>
    <dbReference type="NCBI Taxonomy" id="28930"/>
    <lineage>
        <taxon>Eukaryota</taxon>
        <taxon>Viridiplantae</taxon>
        <taxon>Streptophyta</taxon>
        <taxon>Embryophyta</taxon>
        <taxon>Tracheophyta</taxon>
        <taxon>Spermatophyta</taxon>
        <taxon>Magnoliopsida</taxon>
        <taxon>eudicotyledons</taxon>
        <taxon>Gunneridae</taxon>
        <taxon>Pentapetalae</taxon>
        <taxon>rosids</taxon>
        <taxon>fabids</taxon>
        <taxon>Fagales</taxon>
        <taxon>Fagaceae</taxon>
        <taxon>Fagus</taxon>
    </lineage>
</organism>
<dbReference type="InterPro" id="IPR000477">
    <property type="entry name" value="RT_dom"/>
</dbReference>
<dbReference type="CDD" id="cd01650">
    <property type="entry name" value="RT_nLTR_like"/>
    <property type="match status" value="1"/>
</dbReference>
<name>A0A2N9IDM1_FAGSY</name>
<proteinExistence type="predicted"/>
<dbReference type="EMBL" id="OIVN01005446">
    <property type="protein sequence ID" value="SPD22528.1"/>
    <property type="molecule type" value="Genomic_DNA"/>
</dbReference>
<dbReference type="SUPFAM" id="SSF56672">
    <property type="entry name" value="DNA/RNA polymerases"/>
    <property type="match status" value="1"/>
</dbReference>
<protein>
    <recommendedName>
        <fullName evidence="2">Reverse transcriptase domain-containing protein</fullName>
    </recommendedName>
</protein>
<dbReference type="PANTHER" id="PTHR33116">
    <property type="entry name" value="REVERSE TRANSCRIPTASE ZINC-BINDING DOMAIN-CONTAINING PROTEIN-RELATED-RELATED"/>
    <property type="match status" value="1"/>
</dbReference>
<dbReference type="SUPFAM" id="SSF56219">
    <property type="entry name" value="DNase I-like"/>
    <property type="match status" value="1"/>
</dbReference>
<sequence length="1593" mass="178624">MGGNRHFFIESKAFELKVDHGGGAYIVRLYERGKDTLRSIFMGKASATTLLDAMEELVSQKQSGNFVRTIREGETVFIAQRCTNSKGRYVSIQAIHRGGRRGLIIISEGRNCSGWQRFTLEFRRVLFPEPKVSQNQQTLGAARPVSMVRKEKSFAAVASGSGKNNGGGIDKGKAIIQEGFPKFEEHSKPHAKSNSLTINMGNISAGRDKGEGCKVNLNINLQLSCGSNGEWSIINASIGESPAKATPREPIKPSIPTGRCGPSKASTSGLNKAPTSIAVQGPRPKWIWQPRKADTGLGSGQPKDIPGSGQLKGISGSGQLKDFSGNLENNLVLPIVPKSAGLTETTQSPMSIAPPLAQRLEPSTSCDELQRSWGSSADWVLELRDGKRISIPLSLIRQPTVETAGHSDPSDEPKVLLLEGFSDLGSTDDNNLGLDGEEDEEDDVSVVWADPENGDSSAMVCCEESESALEIEPLATMGPIGSFDQPLEMGGDVLACEPTKSSEWVLGKYHEFGEYIGASYEGYEEEVLNLLRSIDARRPPQHRNKECTMKGEKQGGRGSRELKGLLSSINYDNGSARRRMDPRERETKLDLITRGIVRSLWGIHHVDWVYLGSNGASGGILLMWDRRVVEKIDEAVGLYSVSCKFRCISDQYEWAFSGVYGPQSDRDRRVMWDELSGLGTWWGTPWCVGGDFNVIRFPSERSGAEHFTPGMIDFSDFIFSLELMDIPLEGGKFTWSNNRETPAMSRIDRFLYSGEWEDRYPTVVQKRLPKFDGSPSFILAKKLKALKMDLKKWNEEVFGHVGHKRNQLMAQLNQLDVLVEERLLSEEEQLQRESIKADLERNALLEEISWRQKSRALWLQEGDKNTRFFHRLANSHRRHNSISTLLVNGELTSEPEAIAECITQFYHNLFTEVDCRRPFLDGLDFSLLSVEDAAGLEKPFEEDEVSGVVHGFVGDKAPGPDGFPMAFFQFCWAVVRSDIMKVLNYFHELGSFERSLNATFLALIPKKSDAVEVKDFRPISLVGGIYKILAKLLANRLRLSDETGVLCKLDVEKAYDHVSWDFLIYLLERCGFPVRWRNWIRFCISTAQFSILINGCPSGFFASSRGLRQGDPFSPLLFVIVMEALSRLLDRAVQGGYFSGFTVGNHEGNEVLVTHLLFADDTLLFCDADPTKIEQLGWVLLWFEAFSGLRINLGKSEMVPVGEVPNMEELAGILGCNQVALPMKYLGLPLGAKFKESTIWNPIIEKMERRLAGWKRLYLPKGGKVTLIKSTLSNLPTYFLSLFPIPSEVAKRLEKLQRDFLWSGLGSEFKYHLVSWSTICEPVCNGGLAIRNLRRFNQALLGKWLWHYGLERDALWRRVVEAKYGSLRGGWCSKEVRGSYGVGDGERTRFWHDRWCGEEPLRLSYPELFSIARDKDASIADLMSLESGMLHWNLSFIRCVQDWELESLTSFMECIYARPLTGEGEDRCCWASYSDVKFAVKRYYRSLTPHNSVLFPWKIVWKAKVPPRIAFFSWVASQGKALTFDNLRNRGFIIPNWCCMCLRDGESVDHLFLHCFYGCRSLVLGFWLVWGSMGNAQISAGSFLLLVGAVGSS</sequence>
<dbReference type="PANTHER" id="PTHR33116:SF78">
    <property type="entry name" value="OS12G0587133 PROTEIN"/>
    <property type="match status" value="1"/>
</dbReference>
<evidence type="ECO:0000256" key="1">
    <source>
        <dbReference type="SAM" id="MobiDB-lite"/>
    </source>
</evidence>
<dbReference type="Pfam" id="PF00078">
    <property type="entry name" value="RVT_1"/>
    <property type="match status" value="1"/>
</dbReference>